<sequence>MPNFWAAKRVVPQLWGVFCRTQGLGLKIFFVFRILRILICRGDIPMLHDYRLVLCSCPDKNTAKAIAEKVLRARAAGCVNISSATTSMYWWDGHLHADDEVMLAIKTTTTKLDELFHLVQESHPYDVPELVAVPISEGSPAYLQWLADVTTATNSSS</sequence>
<comment type="caution">
    <text evidence="2">The sequence shown here is derived from an EMBL/GenBank/DDBJ whole genome shotgun (WGS) entry which is preliminary data.</text>
</comment>
<dbReference type="Proteomes" id="UP000288279">
    <property type="component" value="Unassembled WGS sequence"/>
</dbReference>
<gene>
    <name evidence="2" type="ORF">CWI83_07990</name>
</gene>
<dbReference type="Pfam" id="PF03091">
    <property type="entry name" value="CutA1"/>
    <property type="match status" value="1"/>
</dbReference>
<protein>
    <recommendedName>
        <fullName evidence="4">Divalent-cation tolerance protein CutA</fullName>
    </recommendedName>
</protein>
<accession>A0A432ZG11</accession>
<dbReference type="SUPFAM" id="SSF54913">
    <property type="entry name" value="GlnB-like"/>
    <property type="match status" value="1"/>
</dbReference>
<dbReference type="Gene3D" id="3.30.70.120">
    <property type="match status" value="1"/>
</dbReference>
<dbReference type="InterPro" id="IPR011322">
    <property type="entry name" value="N-reg_PII-like_a/b"/>
</dbReference>
<reference evidence="2 3" key="1">
    <citation type="journal article" date="2011" name="Front. Microbiol.">
        <title>Genomic signatures of strain selection and enhancement in Bacillus atrophaeus var. globigii, a historical biowarfare simulant.</title>
        <authorList>
            <person name="Gibbons H.S."/>
            <person name="Broomall S.M."/>
            <person name="McNew L.A."/>
            <person name="Daligault H."/>
            <person name="Chapman C."/>
            <person name="Bruce D."/>
            <person name="Karavis M."/>
            <person name="Krepps M."/>
            <person name="McGregor P.A."/>
            <person name="Hong C."/>
            <person name="Park K.H."/>
            <person name="Akmal A."/>
            <person name="Feldman A."/>
            <person name="Lin J.S."/>
            <person name="Chang W.E."/>
            <person name="Higgs B.W."/>
            <person name="Demirev P."/>
            <person name="Lindquist J."/>
            <person name="Liem A."/>
            <person name="Fochler E."/>
            <person name="Read T.D."/>
            <person name="Tapia R."/>
            <person name="Johnson S."/>
            <person name="Bishop-Lilly K.A."/>
            <person name="Detter C."/>
            <person name="Han C."/>
            <person name="Sozhamannan S."/>
            <person name="Rosenzweig C.N."/>
            <person name="Skowronski E.W."/>
        </authorList>
    </citation>
    <scope>NUCLEOTIDE SEQUENCE [LARGE SCALE GENOMIC DNA]</scope>
    <source>
        <strain evidence="2 3">PIT1</strain>
    </source>
</reference>
<dbReference type="PANTHER" id="PTHR23419">
    <property type="entry name" value="DIVALENT CATION TOLERANCE CUTA-RELATED"/>
    <property type="match status" value="1"/>
</dbReference>
<comment type="similarity">
    <text evidence="1">Belongs to the CutA family.</text>
</comment>
<dbReference type="InterPro" id="IPR004323">
    <property type="entry name" value="Ion_tolerance_CutA"/>
</dbReference>
<dbReference type="GO" id="GO:0005507">
    <property type="term" value="F:copper ion binding"/>
    <property type="evidence" value="ECO:0007669"/>
    <property type="project" value="TreeGrafter"/>
</dbReference>
<evidence type="ECO:0000313" key="2">
    <source>
        <dbReference type="EMBL" id="RUO76849.1"/>
    </source>
</evidence>
<evidence type="ECO:0008006" key="4">
    <source>
        <dbReference type="Google" id="ProtNLM"/>
    </source>
</evidence>
<dbReference type="EMBL" id="PIQG01000003">
    <property type="protein sequence ID" value="RUO76849.1"/>
    <property type="molecule type" value="Genomic_DNA"/>
</dbReference>
<evidence type="ECO:0000313" key="3">
    <source>
        <dbReference type="Proteomes" id="UP000288279"/>
    </source>
</evidence>
<dbReference type="AlphaFoldDB" id="A0A432ZG11"/>
<dbReference type="InterPro" id="IPR015867">
    <property type="entry name" value="N-reg_PII/ATP_PRibTrfase_C"/>
</dbReference>
<proteinExistence type="inferred from homology"/>
<keyword evidence="3" id="KW-1185">Reference proteome</keyword>
<name>A0A432ZG11_9GAMM</name>
<dbReference type="GO" id="GO:0010038">
    <property type="term" value="P:response to metal ion"/>
    <property type="evidence" value="ECO:0007669"/>
    <property type="project" value="InterPro"/>
</dbReference>
<dbReference type="PANTHER" id="PTHR23419:SF8">
    <property type="entry name" value="FI09726P"/>
    <property type="match status" value="1"/>
</dbReference>
<evidence type="ECO:0000256" key="1">
    <source>
        <dbReference type="ARBA" id="ARBA00010169"/>
    </source>
</evidence>
<organism evidence="2 3">
    <name type="scientific">Pseudidiomarina taiwanensis</name>
    <dbReference type="NCBI Taxonomy" id="337250"/>
    <lineage>
        <taxon>Bacteria</taxon>
        <taxon>Pseudomonadati</taxon>
        <taxon>Pseudomonadota</taxon>
        <taxon>Gammaproteobacteria</taxon>
        <taxon>Alteromonadales</taxon>
        <taxon>Idiomarinaceae</taxon>
        <taxon>Pseudidiomarina</taxon>
    </lineage>
</organism>